<dbReference type="InterPro" id="IPR037923">
    <property type="entry name" value="HTH-like"/>
</dbReference>
<evidence type="ECO:0000256" key="2">
    <source>
        <dbReference type="ARBA" id="ARBA00023125"/>
    </source>
</evidence>
<keyword evidence="1" id="KW-0805">Transcription regulation</keyword>
<dbReference type="Gene3D" id="1.10.10.60">
    <property type="entry name" value="Homeodomain-like"/>
    <property type="match status" value="2"/>
</dbReference>
<organism evidence="5 6">
    <name type="scientific">Anaerosacchariphilus polymeriproducens</name>
    <dbReference type="NCBI Taxonomy" id="1812858"/>
    <lineage>
        <taxon>Bacteria</taxon>
        <taxon>Bacillati</taxon>
        <taxon>Bacillota</taxon>
        <taxon>Clostridia</taxon>
        <taxon>Lachnospirales</taxon>
        <taxon>Lachnospiraceae</taxon>
        <taxon>Anaerosacchariphilus</taxon>
    </lineage>
</organism>
<dbReference type="InterPro" id="IPR003313">
    <property type="entry name" value="AraC-bd"/>
</dbReference>
<gene>
    <name evidence="5" type="ORF">DWV06_16175</name>
</gene>
<dbReference type="CDD" id="cd02208">
    <property type="entry name" value="cupin_RmlC-like"/>
    <property type="match status" value="1"/>
</dbReference>
<dbReference type="PROSITE" id="PS00041">
    <property type="entry name" value="HTH_ARAC_FAMILY_1"/>
    <property type="match status" value="1"/>
</dbReference>
<dbReference type="EMBL" id="QRCT01000050">
    <property type="protein sequence ID" value="RDU22068.1"/>
    <property type="molecule type" value="Genomic_DNA"/>
</dbReference>
<dbReference type="SMART" id="SM00342">
    <property type="entry name" value="HTH_ARAC"/>
    <property type="match status" value="1"/>
</dbReference>
<dbReference type="PANTHER" id="PTHR43280:SF28">
    <property type="entry name" value="HTH-TYPE TRANSCRIPTIONAL ACTIVATOR RHAS"/>
    <property type="match status" value="1"/>
</dbReference>
<protein>
    <submittedName>
        <fullName evidence="5">AraC family transcriptional regulator</fullName>
    </submittedName>
</protein>
<dbReference type="GO" id="GO:0003700">
    <property type="term" value="F:DNA-binding transcription factor activity"/>
    <property type="evidence" value="ECO:0007669"/>
    <property type="project" value="InterPro"/>
</dbReference>
<keyword evidence="6" id="KW-1185">Reference proteome</keyword>
<dbReference type="InterPro" id="IPR018062">
    <property type="entry name" value="HTH_AraC-typ_CS"/>
</dbReference>
<dbReference type="Gene3D" id="2.60.120.10">
    <property type="entry name" value="Jelly Rolls"/>
    <property type="match status" value="1"/>
</dbReference>
<reference evidence="5 6" key="1">
    <citation type="submission" date="2018-07" db="EMBL/GenBank/DDBJ databases">
        <title>Anaerosacharophilus polymeroproducens gen. nov. sp. nov., an anaerobic bacterium isolated from salt field.</title>
        <authorList>
            <person name="Kim W."/>
            <person name="Yang S.-H."/>
            <person name="Oh J."/>
            <person name="Lee J.-H."/>
            <person name="Kwon K.K."/>
        </authorList>
    </citation>
    <scope>NUCLEOTIDE SEQUENCE [LARGE SCALE GENOMIC DNA]</scope>
    <source>
        <strain evidence="5 6">MCWD5</strain>
    </source>
</reference>
<dbReference type="SUPFAM" id="SSF51215">
    <property type="entry name" value="Regulatory protein AraC"/>
    <property type="match status" value="1"/>
</dbReference>
<evidence type="ECO:0000313" key="6">
    <source>
        <dbReference type="Proteomes" id="UP000255036"/>
    </source>
</evidence>
<dbReference type="PANTHER" id="PTHR43280">
    <property type="entry name" value="ARAC-FAMILY TRANSCRIPTIONAL REGULATOR"/>
    <property type="match status" value="1"/>
</dbReference>
<sequence length="324" mass="37125">MCKKYLRNLAFFPFSLYNHSKFTKKLSIHYKLEVNMIQCFTKKEFTPFFSSKNPPSLISVSKVDSDYSRYSRMLHKHNDRFELLFVRSGTGGYRIEQDCYHIKTGDIVLCNTGVLHDEVLEMNQNLSSFSMAIKGLQLSNLPENFLVPPSSPPVFNSGEFSPMIDSTFATLYQLLSSGIPDVEETCHNLMMSILSLVMQIINQISSISPAGSKENQTLGIRIKEYIDEHYDESLSLDIISQIFHVNSYYLSHVFKKEIGLSPMQYVSRRRIGEAQSLLITTQKSITDISSIVGFGTPNHFHNQFTKYVGLSPRRFRKTYTLIDN</sequence>
<keyword evidence="3" id="KW-0804">Transcription</keyword>
<dbReference type="Pfam" id="PF12833">
    <property type="entry name" value="HTH_18"/>
    <property type="match status" value="1"/>
</dbReference>
<dbReference type="InterPro" id="IPR014710">
    <property type="entry name" value="RmlC-like_jellyroll"/>
</dbReference>
<dbReference type="InterPro" id="IPR009057">
    <property type="entry name" value="Homeodomain-like_sf"/>
</dbReference>
<dbReference type="PROSITE" id="PS01124">
    <property type="entry name" value="HTH_ARAC_FAMILY_2"/>
    <property type="match status" value="1"/>
</dbReference>
<accession>A0A371AR82</accession>
<proteinExistence type="predicted"/>
<evidence type="ECO:0000259" key="4">
    <source>
        <dbReference type="PROSITE" id="PS01124"/>
    </source>
</evidence>
<dbReference type="Proteomes" id="UP000255036">
    <property type="component" value="Unassembled WGS sequence"/>
</dbReference>
<dbReference type="Pfam" id="PF02311">
    <property type="entry name" value="AraC_binding"/>
    <property type="match status" value="1"/>
</dbReference>
<dbReference type="AlphaFoldDB" id="A0A371AR82"/>
<dbReference type="GO" id="GO:0043565">
    <property type="term" value="F:sequence-specific DNA binding"/>
    <property type="evidence" value="ECO:0007669"/>
    <property type="project" value="InterPro"/>
</dbReference>
<keyword evidence="2" id="KW-0238">DNA-binding</keyword>
<dbReference type="InterPro" id="IPR018060">
    <property type="entry name" value="HTH_AraC"/>
</dbReference>
<evidence type="ECO:0000313" key="5">
    <source>
        <dbReference type="EMBL" id="RDU22068.1"/>
    </source>
</evidence>
<dbReference type="SUPFAM" id="SSF46689">
    <property type="entry name" value="Homeodomain-like"/>
    <property type="match status" value="2"/>
</dbReference>
<feature type="domain" description="HTH araC/xylS-type" evidence="4">
    <location>
        <begin position="220"/>
        <end position="318"/>
    </location>
</feature>
<name>A0A371AR82_9FIRM</name>
<comment type="caution">
    <text evidence="5">The sequence shown here is derived from an EMBL/GenBank/DDBJ whole genome shotgun (WGS) entry which is preliminary data.</text>
</comment>
<evidence type="ECO:0000256" key="3">
    <source>
        <dbReference type="ARBA" id="ARBA00023163"/>
    </source>
</evidence>
<evidence type="ECO:0000256" key="1">
    <source>
        <dbReference type="ARBA" id="ARBA00023015"/>
    </source>
</evidence>